<reference evidence="11 12" key="1">
    <citation type="submission" date="2020-08" db="EMBL/GenBank/DDBJ databases">
        <title>Genomic Encyclopedia of Type Strains, Phase IV (KMG-IV): sequencing the most valuable type-strain genomes for metagenomic binning, comparative biology and taxonomic classification.</title>
        <authorList>
            <person name="Goeker M."/>
        </authorList>
    </citation>
    <scope>NUCLEOTIDE SEQUENCE [LARGE SCALE GENOMIC DNA]</scope>
    <source>
        <strain evidence="11 12">DSM 4737</strain>
    </source>
</reference>
<dbReference type="EMBL" id="JACHOR010000006">
    <property type="protein sequence ID" value="MBB5747615.1"/>
    <property type="molecule type" value="Genomic_DNA"/>
</dbReference>
<dbReference type="PROSITE" id="PS00216">
    <property type="entry name" value="SUGAR_TRANSPORT_1"/>
    <property type="match status" value="1"/>
</dbReference>
<dbReference type="InterPro" id="IPR051084">
    <property type="entry name" value="H+-coupled_symporters"/>
</dbReference>
<evidence type="ECO:0000256" key="9">
    <source>
        <dbReference type="SAM" id="Phobius"/>
    </source>
</evidence>
<comment type="subcellular location">
    <subcellularLocation>
        <location evidence="1">Cell membrane</location>
        <topology evidence="1">Multi-pass membrane protein</topology>
    </subcellularLocation>
</comment>
<evidence type="ECO:0000256" key="7">
    <source>
        <dbReference type="ARBA" id="ARBA00022989"/>
    </source>
</evidence>
<keyword evidence="6" id="KW-0769">Symport</keyword>
<dbReference type="PROSITE" id="PS00217">
    <property type="entry name" value="SUGAR_TRANSPORT_2"/>
    <property type="match status" value="1"/>
</dbReference>
<evidence type="ECO:0000256" key="3">
    <source>
        <dbReference type="ARBA" id="ARBA00022448"/>
    </source>
</evidence>
<evidence type="ECO:0000256" key="8">
    <source>
        <dbReference type="ARBA" id="ARBA00023136"/>
    </source>
</evidence>
<evidence type="ECO:0000259" key="10">
    <source>
        <dbReference type="PROSITE" id="PS50850"/>
    </source>
</evidence>
<dbReference type="Pfam" id="PF00083">
    <property type="entry name" value="Sugar_tr"/>
    <property type="match status" value="1"/>
</dbReference>
<dbReference type="PROSITE" id="PS50850">
    <property type="entry name" value="MFS"/>
    <property type="match status" value="1"/>
</dbReference>
<dbReference type="Pfam" id="PF07690">
    <property type="entry name" value="MFS_1"/>
    <property type="match status" value="1"/>
</dbReference>
<feature type="transmembrane region" description="Helical" evidence="9">
    <location>
        <begin position="21"/>
        <end position="43"/>
    </location>
</feature>
<feature type="transmembrane region" description="Helical" evidence="9">
    <location>
        <begin position="308"/>
        <end position="327"/>
    </location>
</feature>
<keyword evidence="8 9" id="KW-0472">Membrane</keyword>
<comment type="similarity">
    <text evidence="2">Belongs to the major facilitator superfamily. Metabolite:H+ Symporter (MHS) family (TC 2.A.1.6) family.</text>
</comment>
<feature type="transmembrane region" description="Helical" evidence="9">
    <location>
        <begin position="333"/>
        <end position="355"/>
    </location>
</feature>
<dbReference type="Proteomes" id="UP000545037">
    <property type="component" value="Unassembled WGS sequence"/>
</dbReference>
<dbReference type="GO" id="GO:0015293">
    <property type="term" value="F:symporter activity"/>
    <property type="evidence" value="ECO:0007669"/>
    <property type="project" value="UniProtKB-KW"/>
</dbReference>
<keyword evidence="12" id="KW-1185">Reference proteome</keyword>
<sequence length="438" mass="45664">MTPVDALPPSQLPMSRRSMAIAAFSTVVEWYDFTLYLFLATVLSRVFYGGGEGSLVATLAGFAVAYLMRPLGAVVFGHFGDRFGRRPMMLISVGMMTAAMLATALLPPQSAIGPAAGWSLLALRCIMGFAVGGEYTGVVAYLMEGAPPRRRGLVASLASAASEVGALLAVAVSALTVHALSQADMDAWGWRIPFLFGSALALGVWLARSTMQESPDFERQRALDTIPRQPLRYALAHHRTGILRGFAISALGSITYYVGITYVPAYLTSVGRMGEALALWMATVAAVVVIAITPLVGALSDRVGRRPVLVGLALMSAILPATLFSVMANGSQLQALLGAVALAAVAAGVSAVGAVSTAEQFPGEGRLTGLALGATTATAFFGGLTPYVAQIVIERTGWAMTPGIMIAIVGLCVLPLLISMPETAPAKCPLREPYAGRG</sequence>
<organism evidence="11 12">
    <name type="scientific">Brevundimonas variabilis</name>
    <dbReference type="NCBI Taxonomy" id="74312"/>
    <lineage>
        <taxon>Bacteria</taxon>
        <taxon>Pseudomonadati</taxon>
        <taxon>Pseudomonadota</taxon>
        <taxon>Alphaproteobacteria</taxon>
        <taxon>Caulobacterales</taxon>
        <taxon>Caulobacteraceae</taxon>
        <taxon>Brevundimonas</taxon>
    </lineage>
</organism>
<proteinExistence type="inferred from homology"/>
<evidence type="ECO:0000256" key="6">
    <source>
        <dbReference type="ARBA" id="ARBA00022847"/>
    </source>
</evidence>
<protein>
    <submittedName>
        <fullName evidence="11">MHS family proline/betaine transporter-like MFS transporter</fullName>
    </submittedName>
</protein>
<feature type="transmembrane region" description="Helical" evidence="9">
    <location>
        <begin position="277"/>
        <end position="296"/>
    </location>
</feature>
<dbReference type="PANTHER" id="PTHR43528:SF1">
    <property type="entry name" value="ALPHA-KETOGLUTARATE PERMEASE"/>
    <property type="match status" value="1"/>
</dbReference>
<feature type="transmembrane region" description="Helical" evidence="9">
    <location>
        <begin position="399"/>
        <end position="418"/>
    </location>
</feature>
<evidence type="ECO:0000313" key="11">
    <source>
        <dbReference type="EMBL" id="MBB5747615.1"/>
    </source>
</evidence>
<keyword evidence="4" id="KW-1003">Cell membrane</keyword>
<evidence type="ECO:0000256" key="2">
    <source>
        <dbReference type="ARBA" id="ARBA00008240"/>
    </source>
</evidence>
<feature type="transmembrane region" description="Helical" evidence="9">
    <location>
        <begin position="154"/>
        <end position="176"/>
    </location>
</feature>
<dbReference type="SUPFAM" id="SSF103473">
    <property type="entry name" value="MFS general substrate transporter"/>
    <property type="match status" value="1"/>
</dbReference>
<evidence type="ECO:0000256" key="1">
    <source>
        <dbReference type="ARBA" id="ARBA00004651"/>
    </source>
</evidence>
<dbReference type="InterPro" id="IPR005829">
    <property type="entry name" value="Sugar_transporter_CS"/>
</dbReference>
<accession>A0A7W9CKY5</accession>
<dbReference type="AlphaFoldDB" id="A0A7W9CKY5"/>
<feature type="transmembrane region" description="Helical" evidence="9">
    <location>
        <begin position="88"/>
        <end position="106"/>
    </location>
</feature>
<feature type="transmembrane region" description="Helical" evidence="9">
    <location>
        <begin position="367"/>
        <end position="393"/>
    </location>
</feature>
<feature type="transmembrane region" description="Helical" evidence="9">
    <location>
        <begin position="242"/>
        <end position="265"/>
    </location>
</feature>
<keyword evidence="3" id="KW-0813">Transport</keyword>
<dbReference type="RefSeq" id="WP_221230768.1">
    <property type="nucleotide sequence ID" value="NZ_JACHOR010000006.1"/>
</dbReference>
<keyword evidence="5 9" id="KW-0812">Transmembrane</keyword>
<feature type="transmembrane region" description="Helical" evidence="9">
    <location>
        <begin position="118"/>
        <end position="142"/>
    </location>
</feature>
<dbReference type="InterPro" id="IPR005828">
    <property type="entry name" value="MFS_sugar_transport-like"/>
</dbReference>
<evidence type="ECO:0000256" key="4">
    <source>
        <dbReference type="ARBA" id="ARBA00022475"/>
    </source>
</evidence>
<keyword evidence="7 9" id="KW-1133">Transmembrane helix</keyword>
<evidence type="ECO:0000313" key="12">
    <source>
        <dbReference type="Proteomes" id="UP000545037"/>
    </source>
</evidence>
<dbReference type="InterPro" id="IPR011701">
    <property type="entry name" value="MFS"/>
</dbReference>
<feature type="domain" description="Major facilitator superfamily (MFS) profile" evidence="10">
    <location>
        <begin position="18"/>
        <end position="427"/>
    </location>
</feature>
<feature type="transmembrane region" description="Helical" evidence="9">
    <location>
        <begin position="188"/>
        <end position="207"/>
    </location>
</feature>
<dbReference type="GO" id="GO:0005886">
    <property type="term" value="C:plasma membrane"/>
    <property type="evidence" value="ECO:0007669"/>
    <property type="project" value="UniProtKB-SubCell"/>
</dbReference>
<name>A0A7W9CKY5_9CAUL</name>
<dbReference type="InterPro" id="IPR036259">
    <property type="entry name" value="MFS_trans_sf"/>
</dbReference>
<comment type="caution">
    <text evidence="11">The sequence shown here is derived from an EMBL/GenBank/DDBJ whole genome shotgun (WGS) entry which is preliminary data.</text>
</comment>
<evidence type="ECO:0000256" key="5">
    <source>
        <dbReference type="ARBA" id="ARBA00022692"/>
    </source>
</evidence>
<feature type="transmembrane region" description="Helical" evidence="9">
    <location>
        <begin position="55"/>
        <end position="76"/>
    </location>
</feature>
<gene>
    <name evidence="11" type="ORF">GGR13_003243</name>
</gene>
<dbReference type="InterPro" id="IPR020846">
    <property type="entry name" value="MFS_dom"/>
</dbReference>
<dbReference type="Gene3D" id="1.20.1250.20">
    <property type="entry name" value="MFS general substrate transporter like domains"/>
    <property type="match status" value="2"/>
</dbReference>
<dbReference type="PANTHER" id="PTHR43528">
    <property type="entry name" value="ALPHA-KETOGLUTARATE PERMEASE"/>
    <property type="match status" value="1"/>
</dbReference>